<dbReference type="PANTHER" id="PTHR11496">
    <property type="entry name" value="ALCOHOL DEHYDROGENASE"/>
    <property type="match status" value="1"/>
</dbReference>
<protein>
    <submittedName>
        <fullName evidence="4">Uncharacterized protein</fullName>
    </submittedName>
</protein>
<organism evidence="4">
    <name type="scientific">marine sediment metagenome</name>
    <dbReference type="NCBI Taxonomy" id="412755"/>
    <lineage>
        <taxon>unclassified sequences</taxon>
        <taxon>metagenomes</taxon>
        <taxon>ecological metagenomes</taxon>
    </lineage>
</organism>
<evidence type="ECO:0000313" key="4">
    <source>
        <dbReference type="EMBL" id="GAH20086.1"/>
    </source>
</evidence>
<dbReference type="GO" id="GO:0005739">
    <property type="term" value="C:mitochondrion"/>
    <property type="evidence" value="ECO:0007669"/>
    <property type="project" value="TreeGrafter"/>
</dbReference>
<dbReference type="InterPro" id="IPR001670">
    <property type="entry name" value="ADH_Fe/GldA"/>
</dbReference>
<dbReference type="CDD" id="cd14862">
    <property type="entry name" value="Fe-ADH-like"/>
    <property type="match status" value="1"/>
</dbReference>
<dbReference type="PROSITE" id="PS00913">
    <property type="entry name" value="ADH_IRON_1"/>
    <property type="match status" value="1"/>
</dbReference>
<evidence type="ECO:0000259" key="3">
    <source>
        <dbReference type="Pfam" id="PF25137"/>
    </source>
</evidence>
<dbReference type="EMBL" id="BARU01000381">
    <property type="protein sequence ID" value="GAH20086.1"/>
    <property type="molecule type" value="Genomic_DNA"/>
</dbReference>
<gene>
    <name evidence="4" type="ORF">S03H2_01339</name>
</gene>
<keyword evidence="1" id="KW-0560">Oxidoreductase</keyword>
<dbReference type="Gene3D" id="3.40.50.1970">
    <property type="match status" value="1"/>
</dbReference>
<dbReference type="GO" id="GO:0046872">
    <property type="term" value="F:metal ion binding"/>
    <property type="evidence" value="ECO:0007669"/>
    <property type="project" value="InterPro"/>
</dbReference>
<dbReference type="Pfam" id="PF25137">
    <property type="entry name" value="ADH_Fe_C"/>
    <property type="match status" value="1"/>
</dbReference>
<reference evidence="4" key="1">
    <citation type="journal article" date="2014" name="Front. Microbiol.">
        <title>High frequency of phylogenetically diverse reductive dehalogenase-homologous genes in deep subseafloor sedimentary metagenomes.</title>
        <authorList>
            <person name="Kawai M."/>
            <person name="Futagami T."/>
            <person name="Toyoda A."/>
            <person name="Takaki Y."/>
            <person name="Nishi S."/>
            <person name="Hori S."/>
            <person name="Arai W."/>
            <person name="Tsubouchi T."/>
            <person name="Morono Y."/>
            <person name="Uchiyama I."/>
            <person name="Ito T."/>
            <person name="Fujiyama A."/>
            <person name="Inagaki F."/>
            <person name="Takami H."/>
        </authorList>
    </citation>
    <scope>NUCLEOTIDE SEQUENCE</scope>
    <source>
        <strain evidence="4">Expedition CK06-06</strain>
    </source>
</reference>
<evidence type="ECO:0000256" key="1">
    <source>
        <dbReference type="ARBA" id="ARBA00023002"/>
    </source>
</evidence>
<dbReference type="GO" id="GO:0004022">
    <property type="term" value="F:alcohol dehydrogenase (NAD+) activity"/>
    <property type="evidence" value="ECO:0007669"/>
    <property type="project" value="TreeGrafter"/>
</dbReference>
<evidence type="ECO:0000259" key="2">
    <source>
        <dbReference type="Pfam" id="PF00465"/>
    </source>
</evidence>
<sequence length="399" mass="44795">MWFFYSPGIIYGEDAIDFLEFIPGEKVFVVTDKVLEELGYLKILTEKLDKFGKKYKVFNDVQPDPHEDDVLSARQQCIDYAPDLVIALGGGSVMDTAKVVWCLNEFPELVLDDIHPFNGELYKLRNKSKFVAITTTSGTGSEITNASVISRFVDGIWKKHFFLHKSIMPSFAIVDPIFAVGMPPKLTVDTAFDALAHSLEGITSLWKNEFSYAMCLKAIELIFKYLPIVVKDNKNMEARDYMHQAATMAGLGFGNSQAQLAHTLGHSWGSVFHVPHGRAVGIFLPYVLQYCLNNPDEADKTKDLLGKVAKQLGWANWDEDNKKAADNVIKKVKELQKEVGFSLSLKELGATKEDYDKHIDVLVNLCFEDSTSVLGPRSANTEEFGKLYKYAFEGKDVDF</sequence>
<dbReference type="PANTHER" id="PTHR11496:SF83">
    <property type="entry name" value="HYDROXYACID-OXOACID TRANSHYDROGENASE, MITOCHONDRIAL"/>
    <property type="match status" value="1"/>
</dbReference>
<name>X1DGU0_9ZZZZ</name>
<dbReference type="Gene3D" id="1.20.1090.10">
    <property type="entry name" value="Dehydroquinate synthase-like - alpha domain"/>
    <property type="match status" value="1"/>
</dbReference>
<dbReference type="AlphaFoldDB" id="X1DGU0"/>
<feature type="domain" description="Fe-containing alcohol dehydrogenase-like C-terminal" evidence="3">
    <location>
        <begin position="187"/>
        <end position="391"/>
    </location>
</feature>
<dbReference type="SUPFAM" id="SSF56796">
    <property type="entry name" value="Dehydroquinate synthase-like"/>
    <property type="match status" value="1"/>
</dbReference>
<dbReference type="InterPro" id="IPR018211">
    <property type="entry name" value="ADH_Fe_CS"/>
</dbReference>
<dbReference type="Pfam" id="PF00465">
    <property type="entry name" value="Fe-ADH"/>
    <property type="match status" value="1"/>
</dbReference>
<proteinExistence type="predicted"/>
<dbReference type="InterPro" id="IPR056798">
    <property type="entry name" value="ADH_Fe_C"/>
</dbReference>
<dbReference type="InterPro" id="IPR039697">
    <property type="entry name" value="Alcohol_dehydrogenase_Fe"/>
</dbReference>
<comment type="caution">
    <text evidence="4">The sequence shown here is derived from an EMBL/GenBank/DDBJ whole genome shotgun (WGS) entry which is preliminary data.</text>
</comment>
<accession>X1DGU0</accession>
<dbReference type="FunFam" id="3.40.50.1970:FF:000003">
    <property type="entry name" value="Alcohol dehydrogenase, iron-containing"/>
    <property type="match status" value="1"/>
</dbReference>
<feature type="domain" description="Alcohol dehydrogenase iron-type/glycerol dehydrogenase GldA" evidence="2">
    <location>
        <begin position="9"/>
        <end position="176"/>
    </location>
</feature>